<dbReference type="RefSeq" id="WP_131166521.1">
    <property type="nucleotide sequence ID" value="NZ_SDMQ01000001.1"/>
</dbReference>
<evidence type="ECO:0008006" key="3">
    <source>
        <dbReference type="Google" id="ProtNLM"/>
    </source>
</evidence>
<organism evidence="1 2">
    <name type="scientific">Propioniciclava sinopodophylli</name>
    <dbReference type="NCBI Taxonomy" id="1837344"/>
    <lineage>
        <taxon>Bacteria</taxon>
        <taxon>Bacillati</taxon>
        <taxon>Actinomycetota</taxon>
        <taxon>Actinomycetes</taxon>
        <taxon>Propionibacteriales</taxon>
        <taxon>Propionibacteriaceae</taxon>
        <taxon>Propioniciclava</taxon>
    </lineage>
</organism>
<comment type="caution">
    <text evidence="1">The sequence shown here is derived from an EMBL/GenBank/DDBJ whole genome shotgun (WGS) entry which is preliminary data.</text>
</comment>
<dbReference type="Gene3D" id="1.25.40.10">
    <property type="entry name" value="Tetratricopeptide repeat domain"/>
    <property type="match status" value="1"/>
</dbReference>
<dbReference type="EMBL" id="SDMQ01000001">
    <property type="protein sequence ID" value="TBT88390.1"/>
    <property type="molecule type" value="Genomic_DNA"/>
</dbReference>
<evidence type="ECO:0000313" key="2">
    <source>
        <dbReference type="Proteomes" id="UP000292373"/>
    </source>
</evidence>
<name>A0A4Q9KGC5_9ACTN</name>
<sequence>MTSVLDELAGIDELALLAAAPSLTDEMASRAFAEFHFSRKIIDALNSLGFIVSAGSEFRLSEELRAKIISRQSGGSLWKQANTHFYARASEAQYGESLPEYLVTGPGLAYHGLEVNTEIGEQAYRDVAHIDSLRVSLEARRLGFEQASRGLIHFESVGLLFLQGMTIYRLGSRTEAIGVLRRVAHAHEDSREVAVAQHLVGYWDCMSRGGIGGTKSAQELLRASHKSAAKRQDQWHLAHVKHSMALCMLKSKPQERRGPIQLLRASLELTREIGDRFGEAKVLHSLGQALARDPGSKKEARLLMNQSLSLGVELGYIRHQALVLQSLVKIEDRPARRADLERRLRRLEASLPIREGAC</sequence>
<keyword evidence="2" id="KW-1185">Reference proteome</keyword>
<reference evidence="1 2" key="1">
    <citation type="submission" date="2019-01" db="EMBL/GenBank/DDBJ databases">
        <title>Lactibacter flavus gen. nov., sp. nov., a novel bacterium of the family Propionibacteriaceae isolated from raw milk and dairy products.</title>
        <authorList>
            <person name="Huptas C."/>
            <person name="Wenning M."/>
            <person name="Breitenwieser F."/>
            <person name="Doll E."/>
            <person name="Von Neubeck M."/>
            <person name="Busse H.-J."/>
            <person name="Scherer S."/>
        </authorList>
    </citation>
    <scope>NUCLEOTIDE SEQUENCE [LARGE SCALE GENOMIC DNA]</scope>
    <source>
        <strain evidence="1 2">KCTC 33808</strain>
    </source>
</reference>
<dbReference type="OrthoDB" id="581105at2"/>
<dbReference type="AlphaFoldDB" id="A0A4Q9KGC5"/>
<gene>
    <name evidence="1" type="ORF">ET989_00015</name>
</gene>
<evidence type="ECO:0000313" key="1">
    <source>
        <dbReference type="EMBL" id="TBT88390.1"/>
    </source>
</evidence>
<proteinExistence type="predicted"/>
<dbReference type="Proteomes" id="UP000292373">
    <property type="component" value="Unassembled WGS sequence"/>
</dbReference>
<accession>A0A4Q9KGC5</accession>
<protein>
    <recommendedName>
        <fullName evidence="3">Tetratricopeptide repeat protein</fullName>
    </recommendedName>
</protein>
<dbReference type="InterPro" id="IPR011990">
    <property type="entry name" value="TPR-like_helical_dom_sf"/>
</dbReference>